<evidence type="ECO:0000256" key="3">
    <source>
        <dbReference type="ARBA" id="ARBA00017057"/>
    </source>
</evidence>
<comment type="similarity">
    <text evidence="2">Belongs to the SPCS2 family.</text>
</comment>
<feature type="transmembrane region" description="Helical" evidence="10">
    <location>
        <begin position="83"/>
        <end position="104"/>
    </location>
</feature>
<sequence>MAKSSHEGLRERKTAASTNGTADTTADSSSSMFLSRRAHSSPTVVNPFVANELRHATADAVKQILVDDFGFVEDHTISNVQLILGYVSSISIIAGSLYNFLVPFHQSMNLLLVSMAIYVVLNTALSAYNLLFAKDIMFVGVRKDHTGAGPDIHLVIRSKFEKYSETYLLKFGISKFKKGHPQAKSGPVAESILEKPYSAWFDVDGKLVPKRLYEDIARVASRNQLHLS</sequence>
<dbReference type="GO" id="GO:0005787">
    <property type="term" value="C:signal peptidase complex"/>
    <property type="evidence" value="ECO:0007669"/>
    <property type="project" value="InterPro"/>
</dbReference>
<dbReference type="GO" id="GO:0006465">
    <property type="term" value="P:signal peptide processing"/>
    <property type="evidence" value="ECO:0007669"/>
    <property type="project" value="InterPro"/>
</dbReference>
<evidence type="ECO:0000256" key="10">
    <source>
        <dbReference type="SAM" id="Phobius"/>
    </source>
</evidence>
<dbReference type="OrthoDB" id="29558at2759"/>
<reference evidence="11 12" key="1">
    <citation type="submission" date="2006-10" db="EMBL/GenBank/DDBJ databases">
        <title>The Genome Sequence of Batrachochytrium dendrobatidis JEL423.</title>
        <authorList>
            <consortium name="The Broad Institute Genome Sequencing Platform"/>
            <person name="Birren B."/>
            <person name="Lander E."/>
            <person name="Galagan J."/>
            <person name="Cuomo C."/>
            <person name="Devon K."/>
            <person name="Jaffe D."/>
            <person name="Butler J."/>
            <person name="Alvarez P."/>
            <person name="Gnerre S."/>
            <person name="Grabherr M."/>
            <person name="Kleber M."/>
            <person name="Mauceli E."/>
            <person name="Brockman W."/>
            <person name="Young S."/>
            <person name="LaButti K."/>
            <person name="Sykes S."/>
            <person name="DeCaprio D."/>
            <person name="Crawford M."/>
            <person name="Koehrsen M."/>
            <person name="Engels R."/>
            <person name="Montgomery P."/>
            <person name="Pearson M."/>
            <person name="Howarth C."/>
            <person name="Larson L."/>
            <person name="White J."/>
            <person name="O'Leary S."/>
            <person name="Kodira C."/>
            <person name="Zeng Q."/>
            <person name="Yandava C."/>
            <person name="Alvarado L."/>
            <person name="Longcore J."/>
            <person name="James T."/>
        </authorList>
    </citation>
    <scope>NUCLEOTIDE SEQUENCE [LARGE SCALE GENOMIC DNA]</scope>
    <source>
        <strain evidence="11 12">JEL423</strain>
    </source>
</reference>
<accession>A0A177W8I0</accession>
<dbReference type="PANTHER" id="PTHR13085:SF0">
    <property type="entry name" value="SIGNAL PEPTIDASE COMPLEX SUBUNIT 2"/>
    <property type="match status" value="1"/>
</dbReference>
<proteinExistence type="inferred from homology"/>
<keyword evidence="4 10" id="KW-0812">Transmembrane</keyword>
<feature type="region of interest" description="Disordered" evidence="9">
    <location>
        <begin position="1"/>
        <end position="33"/>
    </location>
</feature>
<evidence type="ECO:0000313" key="12">
    <source>
        <dbReference type="Proteomes" id="UP000077115"/>
    </source>
</evidence>
<gene>
    <name evidence="11" type="ORF">BDEG_20569</name>
</gene>
<evidence type="ECO:0000256" key="2">
    <source>
        <dbReference type="ARBA" id="ARBA00007324"/>
    </source>
</evidence>
<protein>
    <recommendedName>
        <fullName evidence="3">Signal peptidase complex subunit 2</fullName>
    </recommendedName>
</protein>
<reference evidence="11 12" key="2">
    <citation type="submission" date="2016-05" db="EMBL/GenBank/DDBJ databases">
        <title>Lineage-specific infection strategies underlie the spectrum of fungal disease in amphibians.</title>
        <authorList>
            <person name="Cuomo C.A."/>
            <person name="Farrer R.A."/>
            <person name="James T."/>
            <person name="Longcore J."/>
            <person name="Birren B."/>
        </authorList>
    </citation>
    <scope>NUCLEOTIDE SEQUENCE [LARGE SCALE GENOMIC DNA]</scope>
    <source>
        <strain evidence="11 12">JEL423</strain>
    </source>
</reference>
<evidence type="ECO:0000256" key="9">
    <source>
        <dbReference type="SAM" id="MobiDB-lite"/>
    </source>
</evidence>
<dbReference type="InterPro" id="IPR009582">
    <property type="entry name" value="Spc2/SPCS2"/>
</dbReference>
<feature type="compositionally biased region" description="Low complexity" evidence="9">
    <location>
        <begin position="15"/>
        <end position="31"/>
    </location>
</feature>
<evidence type="ECO:0000313" key="11">
    <source>
        <dbReference type="EMBL" id="OAJ36389.1"/>
    </source>
</evidence>
<evidence type="ECO:0000256" key="4">
    <source>
        <dbReference type="ARBA" id="ARBA00022692"/>
    </source>
</evidence>
<evidence type="ECO:0000256" key="8">
    <source>
        <dbReference type="ARBA" id="ARBA00045608"/>
    </source>
</evidence>
<dbReference type="VEuPathDB" id="FungiDB:BDEG_20569"/>
<feature type="compositionally biased region" description="Basic and acidic residues" evidence="9">
    <location>
        <begin position="1"/>
        <end position="14"/>
    </location>
</feature>
<dbReference type="STRING" id="403673.A0A177W8I0"/>
<name>A0A177W8I0_BATDL</name>
<dbReference type="EMBL" id="DS022300">
    <property type="protein sequence ID" value="OAJ36389.1"/>
    <property type="molecule type" value="Genomic_DNA"/>
</dbReference>
<evidence type="ECO:0000256" key="1">
    <source>
        <dbReference type="ARBA" id="ARBA00004477"/>
    </source>
</evidence>
<evidence type="ECO:0000256" key="5">
    <source>
        <dbReference type="ARBA" id="ARBA00022824"/>
    </source>
</evidence>
<feature type="transmembrane region" description="Helical" evidence="10">
    <location>
        <begin position="110"/>
        <end position="133"/>
    </location>
</feature>
<dbReference type="Proteomes" id="UP000077115">
    <property type="component" value="Unassembled WGS sequence"/>
</dbReference>
<dbReference type="Pfam" id="PF06703">
    <property type="entry name" value="SPC25"/>
    <property type="match status" value="1"/>
</dbReference>
<keyword evidence="7 10" id="KW-0472">Membrane</keyword>
<evidence type="ECO:0000256" key="7">
    <source>
        <dbReference type="ARBA" id="ARBA00023136"/>
    </source>
</evidence>
<comment type="subcellular location">
    <subcellularLocation>
        <location evidence="1">Endoplasmic reticulum membrane</location>
        <topology evidence="1">Multi-pass membrane protein</topology>
    </subcellularLocation>
</comment>
<dbReference type="PANTHER" id="PTHR13085">
    <property type="entry name" value="MICROSOMAL SIGNAL PEPTIDASE 25 KDA SUBUNIT"/>
    <property type="match status" value="1"/>
</dbReference>
<evidence type="ECO:0000256" key="6">
    <source>
        <dbReference type="ARBA" id="ARBA00022989"/>
    </source>
</evidence>
<keyword evidence="6 10" id="KW-1133">Transmembrane helix</keyword>
<comment type="function">
    <text evidence="8">Component of the signal peptidase complex (SPC) which catalyzes the cleavage of N-terminal signal sequences from nascent proteins as they are translocated into the lumen of the endoplasmic reticulum. Enhances the enzymatic activity of SPC and facilitates the interactions between different components of the translocation site.</text>
</comment>
<organism evidence="11 12">
    <name type="scientific">Batrachochytrium dendrobatidis (strain JEL423)</name>
    <dbReference type="NCBI Taxonomy" id="403673"/>
    <lineage>
        <taxon>Eukaryota</taxon>
        <taxon>Fungi</taxon>
        <taxon>Fungi incertae sedis</taxon>
        <taxon>Chytridiomycota</taxon>
        <taxon>Chytridiomycota incertae sedis</taxon>
        <taxon>Chytridiomycetes</taxon>
        <taxon>Rhizophydiales</taxon>
        <taxon>Rhizophydiales incertae sedis</taxon>
        <taxon>Batrachochytrium</taxon>
    </lineage>
</organism>
<dbReference type="AlphaFoldDB" id="A0A177W8I0"/>
<dbReference type="GO" id="GO:0045047">
    <property type="term" value="P:protein targeting to ER"/>
    <property type="evidence" value="ECO:0007669"/>
    <property type="project" value="TreeGrafter"/>
</dbReference>
<keyword evidence="5" id="KW-0256">Endoplasmic reticulum</keyword>